<sequence length="195" mass="22677">MDNNIIILTTGIFVTIVLISFYRYKNILIFNKYFSLDLYEGYNLDKIYHIKITGKIIPQVTYLDIPFDSISIKIRTKAIVGEIHHNNISIELISPKDRKRVIYLIKKSYIQAVKAYMKEILKNNKEEIKLIKLSEKHRPKVSKLACNTCKHKVQCKITFNVCNYQREANDPILKKGIIIDCPSVKAGINNLHNHN</sequence>
<dbReference type="Proteomes" id="UP000465601">
    <property type="component" value="Unassembled WGS sequence"/>
</dbReference>
<organism evidence="2 3">
    <name type="scientific">Alkaliphilus serpentinus</name>
    <dbReference type="NCBI Taxonomy" id="1482731"/>
    <lineage>
        <taxon>Bacteria</taxon>
        <taxon>Bacillati</taxon>
        <taxon>Bacillota</taxon>
        <taxon>Clostridia</taxon>
        <taxon>Peptostreptococcales</taxon>
        <taxon>Natronincolaceae</taxon>
        <taxon>Alkaliphilus</taxon>
    </lineage>
</organism>
<gene>
    <name evidence="2" type="ORF">F8153_09745</name>
</gene>
<keyword evidence="3" id="KW-1185">Reference proteome</keyword>
<proteinExistence type="predicted"/>
<comment type="caution">
    <text evidence="2">The sequence shown here is derived from an EMBL/GenBank/DDBJ whole genome shotgun (WGS) entry which is preliminary data.</text>
</comment>
<name>A0A833HNF1_9FIRM</name>
<feature type="transmembrane region" description="Helical" evidence="1">
    <location>
        <begin position="6"/>
        <end position="24"/>
    </location>
</feature>
<accession>A0A833HNF1</accession>
<evidence type="ECO:0000313" key="3">
    <source>
        <dbReference type="Proteomes" id="UP000465601"/>
    </source>
</evidence>
<evidence type="ECO:0000256" key="1">
    <source>
        <dbReference type="SAM" id="Phobius"/>
    </source>
</evidence>
<dbReference type="EMBL" id="WBZB01000034">
    <property type="protein sequence ID" value="KAB3529281.1"/>
    <property type="molecule type" value="Genomic_DNA"/>
</dbReference>
<dbReference type="RefSeq" id="WP_151866170.1">
    <property type="nucleotide sequence ID" value="NZ_WBZB01000034.1"/>
</dbReference>
<dbReference type="OrthoDB" id="1955062at2"/>
<keyword evidence="1" id="KW-0472">Membrane</keyword>
<dbReference type="AlphaFoldDB" id="A0A833HNF1"/>
<protein>
    <submittedName>
        <fullName evidence="2">Uncharacterized protein</fullName>
    </submittedName>
</protein>
<reference evidence="2 3" key="1">
    <citation type="submission" date="2019-10" db="EMBL/GenBank/DDBJ databases">
        <title>Alkaliphilus serpentinus sp. nov. and Alkaliphilus pronyensis sp. nov., two novel anaerobic alkaliphilic species isolated from the serpentinized-hosted hydrothermal field of the Prony Bay (New Caledonia).</title>
        <authorList>
            <person name="Postec A."/>
        </authorList>
    </citation>
    <scope>NUCLEOTIDE SEQUENCE [LARGE SCALE GENOMIC DNA]</scope>
    <source>
        <strain evidence="2 3">LacT</strain>
    </source>
</reference>
<keyword evidence="1" id="KW-1133">Transmembrane helix</keyword>
<keyword evidence="1" id="KW-0812">Transmembrane</keyword>
<evidence type="ECO:0000313" key="2">
    <source>
        <dbReference type="EMBL" id="KAB3529281.1"/>
    </source>
</evidence>